<comment type="caution">
    <text evidence="2">The sequence shown here is derived from an EMBL/GenBank/DDBJ whole genome shotgun (WGS) entry which is preliminary data.</text>
</comment>
<protein>
    <submittedName>
        <fullName evidence="2">Uncharacterized protein</fullName>
    </submittedName>
</protein>
<sequence>MAKTVGKSTGRRTGKGRTRRVHRVLGDFQPA</sequence>
<name>A0A0F9CVG3_9ZZZZ</name>
<organism evidence="2">
    <name type="scientific">marine sediment metagenome</name>
    <dbReference type="NCBI Taxonomy" id="412755"/>
    <lineage>
        <taxon>unclassified sequences</taxon>
        <taxon>metagenomes</taxon>
        <taxon>ecological metagenomes</taxon>
    </lineage>
</organism>
<dbReference type="AlphaFoldDB" id="A0A0F9CVG3"/>
<evidence type="ECO:0000313" key="2">
    <source>
        <dbReference type="EMBL" id="KKL53249.1"/>
    </source>
</evidence>
<feature type="region of interest" description="Disordered" evidence="1">
    <location>
        <begin position="1"/>
        <end position="31"/>
    </location>
</feature>
<feature type="non-terminal residue" evidence="2">
    <location>
        <position position="31"/>
    </location>
</feature>
<accession>A0A0F9CVG3</accession>
<proteinExistence type="predicted"/>
<evidence type="ECO:0000256" key="1">
    <source>
        <dbReference type="SAM" id="MobiDB-lite"/>
    </source>
</evidence>
<gene>
    <name evidence="2" type="ORF">LCGC14_2277310</name>
</gene>
<reference evidence="2" key="1">
    <citation type="journal article" date="2015" name="Nature">
        <title>Complex archaea that bridge the gap between prokaryotes and eukaryotes.</title>
        <authorList>
            <person name="Spang A."/>
            <person name="Saw J.H."/>
            <person name="Jorgensen S.L."/>
            <person name="Zaremba-Niedzwiedzka K."/>
            <person name="Martijn J."/>
            <person name="Lind A.E."/>
            <person name="van Eijk R."/>
            <person name="Schleper C."/>
            <person name="Guy L."/>
            <person name="Ettema T.J."/>
        </authorList>
    </citation>
    <scope>NUCLEOTIDE SEQUENCE</scope>
</reference>
<feature type="compositionally biased region" description="Basic residues" evidence="1">
    <location>
        <begin position="9"/>
        <end position="23"/>
    </location>
</feature>
<dbReference type="EMBL" id="LAZR01031613">
    <property type="protein sequence ID" value="KKL53249.1"/>
    <property type="molecule type" value="Genomic_DNA"/>
</dbReference>